<evidence type="ECO:0000259" key="1">
    <source>
        <dbReference type="PROSITE" id="PS50056"/>
    </source>
</evidence>
<sequence>MMIHVCSLTRLHATVAATGAGRVVSLLSAGTIVERPATVEEVDHLHLSMHDIVDAQPDLVLPGQAHVERLLEFASGWDRSKPLVVHCFAGISRSTAAAYIIAAALSPQRDEIELAQTLRKLSPSATPNARLVAIADELLGRDGRMVAAIAAIGRGADAYEGVPFALELTAAPLV</sequence>
<proteinExistence type="predicted"/>
<dbReference type="PROSITE" id="PS00383">
    <property type="entry name" value="TYR_PHOSPHATASE_1"/>
    <property type="match status" value="1"/>
</dbReference>
<keyword evidence="3" id="KW-1185">Reference proteome</keyword>
<reference evidence="2 3" key="1">
    <citation type="submission" date="2016-10" db="EMBL/GenBank/DDBJ databases">
        <authorList>
            <person name="Varghese N."/>
            <person name="Submissions S."/>
        </authorList>
    </citation>
    <scope>NUCLEOTIDE SEQUENCE [LARGE SCALE GENOMIC DNA]</scope>
    <source>
        <strain evidence="2 3">DSM 21822</strain>
    </source>
</reference>
<evidence type="ECO:0000313" key="2">
    <source>
        <dbReference type="EMBL" id="SFK04553.1"/>
    </source>
</evidence>
<dbReference type="GO" id="GO:0004725">
    <property type="term" value="F:protein tyrosine phosphatase activity"/>
    <property type="evidence" value="ECO:0007669"/>
    <property type="project" value="InterPro"/>
</dbReference>
<dbReference type="Gene3D" id="3.90.190.10">
    <property type="entry name" value="Protein tyrosine phosphatase superfamily"/>
    <property type="match status" value="1"/>
</dbReference>
<dbReference type="InterPro" id="IPR000242">
    <property type="entry name" value="PTP_cat"/>
</dbReference>
<dbReference type="AlphaFoldDB" id="A0A1I3WBI9"/>
<dbReference type="SUPFAM" id="SSF52799">
    <property type="entry name" value="(Phosphotyrosine protein) phosphatases II"/>
    <property type="match status" value="1"/>
</dbReference>
<gene>
    <name evidence="2" type="ORF">SAMN04488498_10285</name>
</gene>
<dbReference type="Proteomes" id="UP000323300">
    <property type="component" value="Unassembled WGS sequence"/>
</dbReference>
<feature type="domain" description="Tyrosine specific protein phosphatases" evidence="1">
    <location>
        <begin position="68"/>
        <end position="121"/>
    </location>
</feature>
<dbReference type="InterPro" id="IPR016130">
    <property type="entry name" value="Tyr_Pase_AS"/>
</dbReference>
<dbReference type="EMBL" id="FOSL01000002">
    <property type="protein sequence ID" value="SFK04553.1"/>
    <property type="molecule type" value="Genomic_DNA"/>
</dbReference>
<dbReference type="InterPro" id="IPR029021">
    <property type="entry name" value="Prot-tyrosine_phosphatase-like"/>
</dbReference>
<organism evidence="2 3">
    <name type="scientific">Neomesorhizobium albiziae</name>
    <dbReference type="NCBI Taxonomy" id="335020"/>
    <lineage>
        <taxon>Bacteria</taxon>
        <taxon>Pseudomonadati</taxon>
        <taxon>Pseudomonadota</taxon>
        <taxon>Alphaproteobacteria</taxon>
        <taxon>Hyphomicrobiales</taxon>
        <taxon>Phyllobacteriaceae</taxon>
        <taxon>Neomesorhizobium</taxon>
    </lineage>
</organism>
<evidence type="ECO:0000313" key="3">
    <source>
        <dbReference type="Proteomes" id="UP000323300"/>
    </source>
</evidence>
<dbReference type="InterPro" id="IPR000387">
    <property type="entry name" value="Tyr_Pase_dom"/>
</dbReference>
<accession>A0A1I3WBI9</accession>
<dbReference type="PROSITE" id="PS50056">
    <property type="entry name" value="TYR_PHOSPHATASE_2"/>
    <property type="match status" value="1"/>
</dbReference>
<name>A0A1I3WBI9_9HYPH</name>
<dbReference type="Pfam" id="PF00102">
    <property type="entry name" value="Y_phosphatase"/>
    <property type="match status" value="1"/>
</dbReference>
<protein>
    <recommendedName>
        <fullName evidence="1">Tyrosine specific protein phosphatases domain-containing protein</fullName>
    </recommendedName>
</protein>